<dbReference type="Gene3D" id="2.180.10.10">
    <property type="entry name" value="RHS repeat-associated core"/>
    <property type="match status" value="1"/>
</dbReference>
<keyword evidence="1" id="KW-0472">Membrane</keyword>
<dbReference type="Gene3D" id="1.10.1330.10">
    <property type="entry name" value="Dockerin domain"/>
    <property type="match status" value="1"/>
</dbReference>
<proteinExistence type="predicted"/>
<reference evidence="2" key="1">
    <citation type="journal article" date="2013" name="Environ. Microbiol.">
        <title>Microbiota from the distal guts of lean and obese adolescents exhibit partial functional redundancy besides clear differences in community structure.</title>
        <authorList>
            <person name="Ferrer M."/>
            <person name="Ruiz A."/>
            <person name="Lanza F."/>
            <person name="Haange S.B."/>
            <person name="Oberbach A."/>
            <person name="Till H."/>
            <person name="Bargiela R."/>
            <person name="Campoy C."/>
            <person name="Segura M.T."/>
            <person name="Richter M."/>
            <person name="von Bergen M."/>
            <person name="Seifert J."/>
            <person name="Suarez A."/>
        </authorList>
    </citation>
    <scope>NUCLEOTIDE SEQUENCE</scope>
</reference>
<dbReference type="GO" id="GO:0000272">
    <property type="term" value="P:polysaccharide catabolic process"/>
    <property type="evidence" value="ECO:0007669"/>
    <property type="project" value="InterPro"/>
</dbReference>
<dbReference type="InterPro" id="IPR031325">
    <property type="entry name" value="RHS_repeat"/>
</dbReference>
<dbReference type="CDD" id="cd14256">
    <property type="entry name" value="Dockerin_I"/>
    <property type="match status" value="1"/>
</dbReference>
<dbReference type="AlphaFoldDB" id="K1TVV2"/>
<dbReference type="EMBL" id="AJWY01002842">
    <property type="protein sequence ID" value="EKC77172.1"/>
    <property type="molecule type" value="Genomic_DNA"/>
</dbReference>
<keyword evidence="1" id="KW-0812">Transmembrane</keyword>
<evidence type="ECO:0000256" key="1">
    <source>
        <dbReference type="SAM" id="Phobius"/>
    </source>
</evidence>
<dbReference type="InterPro" id="IPR036439">
    <property type="entry name" value="Dockerin_dom_sf"/>
</dbReference>
<organism evidence="2">
    <name type="scientific">human gut metagenome</name>
    <dbReference type="NCBI Taxonomy" id="408170"/>
    <lineage>
        <taxon>unclassified sequences</taxon>
        <taxon>metagenomes</taxon>
        <taxon>organismal metagenomes</taxon>
    </lineage>
</organism>
<name>K1TVV2_9ZZZZ</name>
<comment type="caution">
    <text evidence="2">The sequence shown here is derived from an EMBL/GenBank/DDBJ whole genome shotgun (WGS) entry which is preliminary data.</text>
</comment>
<feature type="non-terminal residue" evidence="2">
    <location>
        <position position="230"/>
    </location>
</feature>
<accession>K1TVV2</accession>
<feature type="transmembrane region" description="Helical" evidence="1">
    <location>
        <begin position="162"/>
        <end position="181"/>
    </location>
</feature>
<gene>
    <name evidence="2" type="ORF">LEA_04312</name>
</gene>
<protein>
    <submittedName>
        <fullName evidence="2">Uncharacterized protein</fullName>
    </submittedName>
</protein>
<keyword evidence="1" id="KW-1133">Transmembrane helix</keyword>
<sequence length="230" mass="25574">MYRKITHNGFSYSFNYDVFYNLLSTKIGNVAITSNTYDSNGNLAKTTYANGDYFEYTYDDYGNITLITGETGKIAEMIYNKQGLVTKAVDYSSGETSYYYYTFDGSLESEYRTSSNGSLTHYIVTDSDGNTVEKTFVNGQTKTITTGTDKGAKNMKKIIQPISILLIITLLSAICIIPYAATIVNGGNYEFTVMDATKVQKYVVGMIDLTDDEKFLYDTNGDNVLTVIDA</sequence>
<evidence type="ECO:0000313" key="2">
    <source>
        <dbReference type="EMBL" id="EKC77172.1"/>
    </source>
</evidence>
<dbReference type="Pfam" id="PF05593">
    <property type="entry name" value="RHS_repeat"/>
    <property type="match status" value="1"/>
</dbReference>